<evidence type="ECO:0000256" key="1">
    <source>
        <dbReference type="SAM" id="MobiDB-lite"/>
    </source>
</evidence>
<dbReference type="Proteomes" id="UP000502823">
    <property type="component" value="Unassembled WGS sequence"/>
</dbReference>
<proteinExistence type="predicted"/>
<feature type="region of interest" description="Disordered" evidence="1">
    <location>
        <begin position="369"/>
        <end position="425"/>
    </location>
</feature>
<keyword evidence="3" id="KW-1185">Reference proteome</keyword>
<dbReference type="EMBL" id="BLKM01000746">
    <property type="protein sequence ID" value="GFG38096.1"/>
    <property type="molecule type" value="Genomic_DNA"/>
</dbReference>
<evidence type="ECO:0000313" key="3">
    <source>
        <dbReference type="Proteomes" id="UP000502823"/>
    </source>
</evidence>
<dbReference type="OrthoDB" id="8190721at2759"/>
<reference evidence="3" key="1">
    <citation type="submission" date="2020-01" db="EMBL/GenBank/DDBJ databases">
        <title>Draft genome sequence of the Termite Coptotermes fromosanus.</title>
        <authorList>
            <person name="Itakura S."/>
            <person name="Yosikawa Y."/>
            <person name="Umezawa K."/>
        </authorList>
    </citation>
    <scope>NUCLEOTIDE SEQUENCE [LARGE SCALE GENOMIC DNA]</scope>
</reference>
<evidence type="ECO:0000313" key="2">
    <source>
        <dbReference type="EMBL" id="GFG38096.1"/>
    </source>
</evidence>
<dbReference type="InParanoid" id="A0A6L2PZW0"/>
<comment type="caution">
    <text evidence="2">The sequence shown here is derived from an EMBL/GenBank/DDBJ whole genome shotgun (WGS) entry which is preliminary data.</text>
</comment>
<protein>
    <submittedName>
        <fullName evidence="2">Uncharacterized protein</fullName>
    </submittedName>
</protein>
<sequence>VNLRKSSATIINTTHAGSKVPFIITNIIKRTVGNADFLINVLALGNVTEFHQVRLGGLPVLCAVSGHLVHIVSERTARATVTMTPRHLLTLCLAVVIASHAESASFETQTVAPDFWWDLTPDRNASIKTVLPESPTLEGRTDPKTGFALEWYLGWAKGETCVWSAGGSANWVVWTWEATNDSEISGGGFVFNRTGEEWIFAGVSWLRDGRTDTITWNCFVDGNATEPIPWNSWDMYIDDNAKRIGFVNNETQWGFYVDSDLILSEHCAHGIPVTGKRFKFLHGKEIEESVQEDPFKAATSSRQKRSPDFFDNVRQRVKEWFERAKKFLGIGQQTDGEDGQQGREGGQNCNSFLDLLIRIINLIFGRRGTSGCPRESPPGGTQPSSGGGIPPGDDNGGYTPDGASVPPADAEELDPTQNDAVRDWE</sequence>
<feature type="non-terminal residue" evidence="2">
    <location>
        <position position="1"/>
    </location>
</feature>
<organism evidence="2 3">
    <name type="scientific">Coptotermes formosanus</name>
    <name type="common">Formosan subterranean termite</name>
    <dbReference type="NCBI Taxonomy" id="36987"/>
    <lineage>
        <taxon>Eukaryota</taxon>
        <taxon>Metazoa</taxon>
        <taxon>Ecdysozoa</taxon>
        <taxon>Arthropoda</taxon>
        <taxon>Hexapoda</taxon>
        <taxon>Insecta</taxon>
        <taxon>Pterygota</taxon>
        <taxon>Neoptera</taxon>
        <taxon>Polyneoptera</taxon>
        <taxon>Dictyoptera</taxon>
        <taxon>Blattodea</taxon>
        <taxon>Blattoidea</taxon>
        <taxon>Termitoidae</taxon>
        <taxon>Rhinotermitidae</taxon>
        <taxon>Coptotermes</taxon>
    </lineage>
</organism>
<gene>
    <name evidence="2" type="ORF">Cfor_08718</name>
</gene>
<name>A0A6L2PZW0_COPFO</name>
<dbReference type="AlphaFoldDB" id="A0A6L2PZW0"/>
<accession>A0A6L2PZW0</accession>